<gene>
    <name evidence="1" type="ORF">SNOG_14216</name>
</gene>
<dbReference type="AlphaFoldDB" id="Q0U250"/>
<proteinExistence type="predicted"/>
<reference evidence="2" key="1">
    <citation type="journal article" date="2007" name="Plant Cell">
        <title>Dothideomycete-plant interactions illuminated by genome sequencing and EST analysis of the wheat pathogen Stagonospora nodorum.</title>
        <authorList>
            <person name="Hane J.K."/>
            <person name="Lowe R.G."/>
            <person name="Solomon P.S."/>
            <person name="Tan K.C."/>
            <person name="Schoch C.L."/>
            <person name="Spatafora J.W."/>
            <person name="Crous P.W."/>
            <person name="Kodira C."/>
            <person name="Birren B.W."/>
            <person name="Galagan J.E."/>
            <person name="Torriani S.F."/>
            <person name="McDonald B.A."/>
            <person name="Oliver R.P."/>
        </authorList>
    </citation>
    <scope>NUCLEOTIDE SEQUENCE [LARGE SCALE GENOMIC DNA]</scope>
    <source>
        <strain evidence="2">SN15 / ATCC MYA-4574 / FGSC 10173</strain>
    </source>
</reference>
<dbReference type="GeneID" id="5981336"/>
<dbReference type="RefSeq" id="XP_001804413.1">
    <property type="nucleotide sequence ID" value="XM_001804361.1"/>
</dbReference>
<evidence type="ECO:0000313" key="1">
    <source>
        <dbReference type="EMBL" id="EAT78453.1"/>
    </source>
</evidence>
<name>Q0U250_PHANO</name>
<accession>Q0U250</accession>
<protein>
    <submittedName>
        <fullName evidence="1">Uncharacterized protein</fullName>
    </submittedName>
</protein>
<dbReference type="EMBL" id="CH445354">
    <property type="protein sequence ID" value="EAT78453.1"/>
    <property type="molecule type" value="Genomic_DNA"/>
</dbReference>
<dbReference type="HOGENOM" id="CLU_2513404_0_0_1"/>
<sequence length="85" mass="9471">MEVSKLVVPASPAPSPCVIDLPGVRLGLERLENRAEPWSLITPWTEVAVCEQAKDLAASPSKGVKGWRRQQPRLLQRSNQWTVLK</sequence>
<organism evidence="1 2">
    <name type="scientific">Phaeosphaeria nodorum (strain SN15 / ATCC MYA-4574 / FGSC 10173)</name>
    <name type="common">Glume blotch fungus</name>
    <name type="synonym">Parastagonospora nodorum</name>
    <dbReference type="NCBI Taxonomy" id="321614"/>
    <lineage>
        <taxon>Eukaryota</taxon>
        <taxon>Fungi</taxon>
        <taxon>Dikarya</taxon>
        <taxon>Ascomycota</taxon>
        <taxon>Pezizomycotina</taxon>
        <taxon>Dothideomycetes</taxon>
        <taxon>Pleosporomycetidae</taxon>
        <taxon>Pleosporales</taxon>
        <taxon>Pleosporineae</taxon>
        <taxon>Phaeosphaeriaceae</taxon>
        <taxon>Parastagonospora</taxon>
    </lineage>
</organism>
<dbReference type="Proteomes" id="UP000001055">
    <property type="component" value="Unassembled WGS sequence"/>
</dbReference>
<evidence type="ECO:0000313" key="2">
    <source>
        <dbReference type="Proteomes" id="UP000001055"/>
    </source>
</evidence>
<dbReference type="InParanoid" id="Q0U250"/>
<dbReference type="KEGG" id="pno:SNOG_14216"/>